<organism evidence="1 2">
    <name type="scientific">Sesamum angolense</name>
    <dbReference type="NCBI Taxonomy" id="2727404"/>
    <lineage>
        <taxon>Eukaryota</taxon>
        <taxon>Viridiplantae</taxon>
        <taxon>Streptophyta</taxon>
        <taxon>Embryophyta</taxon>
        <taxon>Tracheophyta</taxon>
        <taxon>Spermatophyta</taxon>
        <taxon>Magnoliopsida</taxon>
        <taxon>eudicotyledons</taxon>
        <taxon>Gunneridae</taxon>
        <taxon>Pentapetalae</taxon>
        <taxon>asterids</taxon>
        <taxon>lamiids</taxon>
        <taxon>Lamiales</taxon>
        <taxon>Pedaliaceae</taxon>
        <taxon>Sesamum</taxon>
    </lineage>
</organism>
<keyword evidence="2" id="KW-1185">Reference proteome</keyword>
<dbReference type="Proteomes" id="UP001289374">
    <property type="component" value="Unassembled WGS sequence"/>
</dbReference>
<protein>
    <submittedName>
        <fullName evidence="1">Uncharacterized protein</fullName>
    </submittedName>
</protein>
<proteinExistence type="predicted"/>
<name>A0AAE1VZM2_9LAMI</name>
<dbReference type="PANTHER" id="PTHR10775">
    <property type="entry name" value="OS08G0208400 PROTEIN"/>
    <property type="match status" value="1"/>
</dbReference>
<evidence type="ECO:0000313" key="1">
    <source>
        <dbReference type="EMBL" id="KAK4382826.1"/>
    </source>
</evidence>
<sequence length="335" mass="37133">MSGFMAEYYNWTSHGEDIVQDYYEAPSVPQVSEDMLRDLVPSSGTPSSGLSYFASYHEGVPDDGTRSGPVDVGTSSYVYDGVGRYDNDESGLAHRFFNIVHAADRPLWDGCNQSQLGVVVELVDIKADEEPCNVRLGLCTDGFALDGQYGHTYSCWSVIITPYNLSPASNRCVLGTVDRRAAAVVTCGCENVLACHGSGFHDAGGINVDCERPTRLGNGVWVEYRGGYGMSDLNKKAFTKNSVENMVARPRLIGDQILDRVANISPAIEMSLLLPDDYGSDHKWTKKSIFWNLPYWSTLLIRHNLDVMHIDKNVFDNIFNMVIDIKEKTKDNMNA</sequence>
<dbReference type="AlphaFoldDB" id="A0AAE1VZM2"/>
<reference evidence="1" key="1">
    <citation type="submission" date="2020-06" db="EMBL/GenBank/DDBJ databases">
        <authorList>
            <person name="Li T."/>
            <person name="Hu X."/>
            <person name="Zhang T."/>
            <person name="Song X."/>
            <person name="Zhang H."/>
            <person name="Dai N."/>
            <person name="Sheng W."/>
            <person name="Hou X."/>
            <person name="Wei L."/>
        </authorList>
    </citation>
    <scope>NUCLEOTIDE SEQUENCE</scope>
    <source>
        <strain evidence="1">K16</strain>
        <tissue evidence="1">Leaf</tissue>
    </source>
</reference>
<dbReference type="EMBL" id="JACGWL010000642">
    <property type="protein sequence ID" value="KAK4382826.1"/>
    <property type="molecule type" value="Genomic_DNA"/>
</dbReference>
<dbReference type="Pfam" id="PF02992">
    <property type="entry name" value="Transposase_21"/>
    <property type="match status" value="1"/>
</dbReference>
<comment type="caution">
    <text evidence="1">The sequence shown here is derived from an EMBL/GenBank/DDBJ whole genome shotgun (WGS) entry which is preliminary data.</text>
</comment>
<dbReference type="PANTHER" id="PTHR10775:SF182">
    <property type="entry name" value="TRANSPOSON, EN_SPM-LIKE, TRANSPOSASE-ASSOCIATED DOMAIN PROTEIN-RELATED"/>
    <property type="match status" value="1"/>
</dbReference>
<gene>
    <name evidence="1" type="ORF">Sango_2835300</name>
</gene>
<accession>A0AAE1VZM2</accession>
<reference evidence="1" key="2">
    <citation type="journal article" date="2024" name="Plant">
        <title>Genomic evolution and insights into agronomic trait innovations of Sesamum species.</title>
        <authorList>
            <person name="Miao H."/>
            <person name="Wang L."/>
            <person name="Qu L."/>
            <person name="Liu H."/>
            <person name="Sun Y."/>
            <person name="Le M."/>
            <person name="Wang Q."/>
            <person name="Wei S."/>
            <person name="Zheng Y."/>
            <person name="Lin W."/>
            <person name="Duan Y."/>
            <person name="Cao H."/>
            <person name="Xiong S."/>
            <person name="Wang X."/>
            <person name="Wei L."/>
            <person name="Li C."/>
            <person name="Ma Q."/>
            <person name="Ju M."/>
            <person name="Zhao R."/>
            <person name="Li G."/>
            <person name="Mu C."/>
            <person name="Tian Q."/>
            <person name="Mei H."/>
            <person name="Zhang T."/>
            <person name="Gao T."/>
            <person name="Zhang H."/>
        </authorList>
    </citation>
    <scope>NUCLEOTIDE SEQUENCE</scope>
    <source>
        <strain evidence="1">K16</strain>
    </source>
</reference>
<evidence type="ECO:0000313" key="2">
    <source>
        <dbReference type="Proteomes" id="UP001289374"/>
    </source>
</evidence>
<dbReference type="InterPro" id="IPR004242">
    <property type="entry name" value="Transposase_21"/>
</dbReference>